<dbReference type="InterPro" id="IPR000524">
    <property type="entry name" value="Tscrpt_reg_HTH_GntR"/>
</dbReference>
<dbReference type="SMART" id="SM00345">
    <property type="entry name" value="HTH_GNTR"/>
    <property type="match status" value="2"/>
</dbReference>
<dbReference type="RefSeq" id="WP_078762037.1">
    <property type="nucleotide sequence ID" value="NZ_FUWS01000006.1"/>
</dbReference>
<dbReference type="PROSITE" id="PS50949">
    <property type="entry name" value="HTH_GNTR"/>
    <property type="match status" value="2"/>
</dbReference>
<evidence type="ECO:0000313" key="5">
    <source>
        <dbReference type="EMBL" id="SKA14284.1"/>
    </source>
</evidence>
<dbReference type="SUPFAM" id="SSF46785">
    <property type="entry name" value="Winged helix' DNA-binding domain"/>
    <property type="match status" value="2"/>
</dbReference>
<evidence type="ECO:0000256" key="2">
    <source>
        <dbReference type="ARBA" id="ARBA00023125"/>
    </source>
</evidence>
<evidence type="ECO:0000256" key="1">
    <source>
        <dbReference type="ARBA" id="ARBA00023015"/>
    </source>
</evidence>
<name>A0A1T4RE36_9ACTN</name>
<evidence type="ECO:0000259" key="4">
    <source>
        <dbReference type="PROSITE" id="PS50949"/>
    </source>
</evidence>
<dbReference type="Pfam" id="PF00392">
    <property type="entry name" value="GntR"/>
    <property type="match status" value="2"/>
</dbReference>
<protein>
    <submittedName>
        <fullName evidence="5">Transcriptional regulators</fullName>
    </submittedName>
</protein>
<dbReference type="GO" id="GO:0003677">
    <property type="term" value="F:DNA binding"/>
    <property type="evidence" value="ECO:0007669"/>
    <property type="project" value="UniProtKB-KW"/>
</dbReference>
<feature type="domain" description="HTH gntR-type" evidence="4">
    <location>
        <begin position="8"/>
        <end position="76"/>
    </location>
</feature>
<dbReference type="Proteomes" id="UP000190637">
    <property type="component" value="Unassembled WGS sequence"/>
</dbReference>
<dbReference type="PANTHER" id="PTHR44846:SF17">
    <property type="entry name" value="GNTR-FAMILY TRANSCRIPTIONAL REGULATOR"/>
    <property type="match status" value="1"/>
</dbReference>
<dbReference type="GO" id="GO:0003700">
    <property type="term" value="F:DNA-binding transcription factor activity"/>
    <property type="evidence" value="ECO:0007669"/>
    <property type="project" value="InterPro"/>
</dbReference>
<keyword evidence="6" id="KW-1185">Reference proteome</keyword>
<evidence type="ECO:0000313" key="6">
    <source>
        <dbReference type="Proteomes" id="UP000190637"/>
    </source>
</evidence>
<dbReference type="CDD" id="cd07377">
    <property type="entry name" value="WHTH_GntR"/>
    <property type="match status" value="2"/>
</dbReference>
<organism evidence="5 6">
    <name type="scientific">Marinactinospora thermotolerans DSM 45154</name>
    <dbReference type="NCBI Taxonomy" id="1122192"/>
    <lineage>
        <taxon>Bacteria</taxon>
        <taxon>Bacillati</taxon>
        <taxon>Actinomycetota</taxon>
        <taxon>Actinomycetes</taxon>
        <taxon>Streptosporangiales</taxon>
        <taxon>Nocardiopsidaceae</taxon>
        <taxon>Marinactinospora</taxon>
    </lineage>
</organism>
<feature type="domain" description="HTH gntR-type" evidence="4">
    <location>
        <begin position="85"/>
        <end position="153"/>
    </location>
</feature>
<proteinExistence type="predicted"/>
<dbReference type="PRINTS" id="PR00035">
    <property type="entry name" value="HTHGNTR"/>
</dbReference>
<dbReference type="Gene3D" id="1.10.10.10">
    <property type="entry name" value="Winged helix-like DNA-binding domain superfamily/Winged helix DNA-binding domain"/>
    <property type="match status" value="2"/>
</dbReference>
<keyword evidence="2" id="KW-0238">DNA-binding</keyword>
<dbReference type="AlphaFoldDB" id="A0A1T4RE36"/>
<dbReference type="InterPro" id="IPR036390">
    <property type="entry name" value="WH_DNA-bd_sf"/>
</dbReference>
<accession>A0A1T4RE36</accession>
<evidence type="ECO:0000256" key="3">
    <source>
        <dbReference type="ARBA" id="ARBA00023163"/>
    </source>
</evidence>
<dbReference type="STRING" id="1122192.SAMN02745673_02746"/>
<keyword evidence="3" id="KW-0804">Transcription</keyword>
<keyword evidence="1" id="KW-0805">Transcription regulation</keyword>
<dbReference type="OrthoDB" id="3532720at2"/>
<dbReference type="PANTHER" id="PTHR44846">
    <property type="entry name" value="MANNOSYL-D-GLYCERATE TRANSPORT/METABOLISM SYSTEM REPRESSOR MNGR-RELATED"/>
    <property type="match status" value="1"/>
</dbReference>
<dbReference type="InterPro" id="IPR050679">
    <property type="entry name" value="Bact_HTH_transcr_reg"/>
</dbReference>
<sequence length="158" mass="17039">MSPRSTPWRTYTRIAETLRRRIADGDLPPGSALPSEAALGQEFRVSRTTVRRALATLEGDGLVTTLPGTGRVVRDPGEDDASSSVPRYRRIAAELREQITDGTFAPGAALPSESALVRLYGVSRGTARQALSELEGSGLIVSVHGKGRFVRESDRPPR</sequence>
<gene>
    <name evidence="5" type="ORF">SAMN02745673_02746</name>
</gene>
<dbReference type="InterPro" id="IPR036388">
    <property type="entry name" value="WH-like_DNA-bd_sf"/>
</dbReference>
<reference evidence="5 6" key="1">
    <citation type="submission" date="2017-02" db="EMBL/GenBank/DDBJ databases">
        <authorList>
            <person name="Peterson S.W."/>
        </authorList>
    </citation>
    <scope>NUCLEOTIDE SEQUENCE [LARGE SCALE GENOMIC DNA]</scope>
    <source>
        <strain evidence="5 6">DSM 45154</strain>
    </source>
</reference>
<dbReference type="GO" id="GO:0045892">
    <property type="term" value="P:negative regulation of DNA-templated transcription"/>
    <property type="evidence" value="ECO:0007669"/>
    <property type="project" value="TreeGrafter"/>
</dbReference>
<dbReference type="EMBL" id="FUWS01000006">
    <property type="protein sequence ID" value="SKA14284.1"/>
    <property type="molecule type" value="Genomic_DNA"/>
</dbReference>